<evidence type="ECO:0000313" key="2">
    <source>
        <dbReference type="EMBL" id="KTD18781.1"/>
    </source>
</evidence>
<dbReference type="RefSeq" id="WP_028372490.1">
    <property type="nucleotide sequence ID" value="NZ_CAAAJD010000004.1"/>
</dbReference>
<dbReference type="Proteomes" id="UP000054869">
    <property type="component" value="Unassembled WGS sequence"/>
</dbReference>
<name>A0A0W0VFV6_9GAMM</name>
<dbReference type="STRING" id="45067.Llan_2384"/>
<dbReference type="PATRIC" id="fig|45067.4.peg.2503"/>
<dbReference type="Gene3D" id="1.20.1280.50">
    <property type="match status" value="1"/>
</dbReference>
<dbReference type="Pfam" id="PF12937">
    <property type="entry name" value="F-box-like"/>
    <property type="match status" value="1"/>
</dbReference>
<protein>
    <submittedName>
        <fullName evidence="2">F-box-like protein</fullName>
    </submittedName>
</protein>
<dbReference type="InterPro" id="IPR001810">
    <property type="entry name" value="F-box_dom"/>
</dbReference>
<dbReference type="SUPFAM" id="SSF81383">
    <property type="entry name" value="F-box domain"/>
    <property type="match status" value="1"/>
</dbReference>
<sequence>MRKKRGDKNNKTLEENQENKFRLPEEIYLQIFSFLAPKNLRTEGEVKDLGNIGKVCRTFHRISLDNMLWRSFGSKMKFEQALVNIPDFKPQERIDIFVCGDPKIVDYVKKLPFSNEQSPFLLNVEYPYESNVTTQIKAYYWRIPHIFLICEGEDKENICKIVKQIHRTYHNQKPTIVLLKTAQDNFLPEGCIPFYRKGLELKTEFYSRLLSKLINLKRSIPPKEDTSVSKTTCILS</sequence>
<dbReference type="PROSITE" id="PS50181">
    <property type="entry name" value="FBOX"/>
    <property type="match status" value="1"/>
</dbReference>
<comment type="caution">
    <text evidence="2">The sequence shown here is derived from an EMBL/GenBank/DDBJ whole genome shotgun (WGS) entry which is preliminary data.</text>
</comment>
<dbReference type="InterPro" id="IPR036047">
    <property type="entry name" value="F-box-like_dom_sf"/>
</dbReference>
<feature type="domain" description="F-box" evidence="1">
    <location>
        <begin position="17"/>
        <end position="72"/>
    </location>
</feature>
<dbReference type="EMBL" id="LNYI01000057">
    <property type="protein sequence ID" value="KTD18781.1"/>
    <property type="molecule type" value="Genomic_DNA"/>
</dbReference>
<gene>
    <name evidence="2" type="ORF">Llan_2384</name>
</gene>
<proteinExistence type="predicted"/>
<reference evidence="2 3" key="1">
    <citation type="submission" date="2015-11" db="EMBL/GenBank/DDBJ databases">
        <title>Genomic analysis of 38 Legionella species identifies large and diverse effector repertoires.</title>
        <authorList>
            <person name="Burstein D."/>
            <person name="Amaro F."/>
            <person name="Zusman T."/>
            <person name="Lifshitz Z."/>
            <person name="Cohen O."/>
            <person name="Gilbert J.A."/>
            <person name="Pupko T."/>
            <person name="Shuman H.A."/>
            <person name="Segal G."/>
        </authorList>
    </citation>
    <scope>NUCLEOTIDE SEQUENCE [LARGE SCALE GENOMIC DNA]</scope>
    <source>
        <strain evidence="2 3">ATCC 49751</strain>
    </source>
</reference>
<organism evidence="2 3">
    <name type="scientific">Legionella lansingensis</name>
    <dbReference type="NCBI Taxonomy" id="45067"/>
    <lineage>
        <taxon>Bacteria</taxon>
        <taxon>Pseudomonadati</taxon>
        <taxon>Pseudomonadota</taxon>
        <taxon>Gammaproteobacteria</taxon>
        <taxon>Legionellales</taxon>
        <taxon>Legionellaceae</taxon>
        <taxon>Legionella</taxon>
    </lineage>
</organism>
<accession>A0A0W0VFV6</accession>
<keyword evidence="3" id="KW-1185">Reference proteome</keyword>
<dbReference type="AlphaFoldDB" id="A0A0W0VFV6"/>
<evidence type="ECO:0000313" key="3">
    <source>
        <dbReference type="Proteomes" id="UP000054869"/>
    </source>
</evidence>
<evidence type="ECO:0000259" key="1">
    <source>
        <dbReference type="PROSITE" id="PS50181"/>
    </source>
</evidence>